<keyword evidence="2" id="KW-1185">Reference proteome</keyword>
<dbReference type="Pfam" id="PF14078">
    <property type="entry name" value="DUF4259"/>
    <property type="match status" value="1"/>
</dbReference>
<accession>A0ABT9B6F5</accession>
<name>A0ABT9B6F5_9BACT</name>
<evidence type="ECO:0000313" key="1">
    <source>
        <dbReference type="EMBL" id="MDO7873737.1"/>
    </source>
</evidence>
<dbReference type="Proteomes" id="UP001176429">
    <property type="component" value="Unassembled WGS sequence"/>
</dbReference>
<dbReference type="InterPro" id="IPR025355">
    <property type="entry name" value="DUF4259"/>
</dbReference>
<sequence length="135" mass="14661">MGAWGHRNFENDAALDFLAEFRQSPSEVALVEALTIVVEMGEDEEYIDADEAGAALVAAELVAAARQCPAADFPADVAPLLVALDTAEDEDLLELAQDAVAQVLRKSELQKLWAENGEPNEWQAVQQDLLVRLAE</sequence>
<gene>
    <name evidence="1" type="ORF">Q5H93_03260</name>
</gene>
<dbReference type="RefSeq" id="WP_305005053.1">
    <property type="nucleotide sequence ID" value="NZ_JAUQSY010000002.1"/>
</dbReference>
<dbReference type="EMBL" id="JAUQSY010000002">
    <property type="protein sequence ID" value="MDO7873737.1"/>
    <property type="molecule type" value="Genomic_DNA"/>
</dbReference>
<proteinExistence type="predicted"/>
<evidence type="ECO:0000313" key="2">
    <source>
        <dbReference type="Proteomes" id="UP001176429"/>
    </source>
</evidence>
<comment type="caution">
    <text evidence="1">The sequence shown here is derived from an EMBL/GenBank/DDBJ whole genome shotgun (WGS) entry which is preliminary data.</text>
</comment>
<organism evidence="1 2">
    <name type="scientific">Hymenobacter aranciens</name>
    <dbReference type="NCBI Taxonomy" id="3063996"/>
    <lineage>
        <taxon>Bacteria</taxon>
        <taxon>Pseudomonadati</taxon>
        <taxon>Bacteroidota</taxon>
        <taxon>Cytophagia</taxon>
        <taxon>Cytophagales</taxon>
        <taxon>Hymenobacteraceae</taxon>
        <taxon>Hymenobacter</taxon>
    </lineage>
</organism>
<protein>
    <submittedName>
        <fullName evidence="1">DUF4259 domain-containing protein</fullName>
    </submittedName>
</protein>
<reference evidence="1" key="1">
    <citation type="submission" date="2023-07" db="EMBL/GenBank/DDBJ databases">
        <authorList>
            <person name="Kim M.K."/>
        </authorList>
    </citation>
    <scope>NUCLEOTIDE SEQUENCE</scope>
    <source>
        <strain evidence="1">ASUV-10-1</strain>
    </source>
</reference>